<evidence type="ECO:0000313" key="3">
    <source>
        <dbReference type="Proteomes" id="UP000023152"/>
    </source>
</evidence>
<evidence type="ECO:0000256" key="1">
    <source>
        <dbReference type="SAM" id="MobiDB-lite"/>
    </source>
</evidence>
<name>X6NZ42_RETFI</name>
<gene>
    <name evidence="2" type="ORF">RFI_06573</name>
</gene>
<keyword evidence="3" id="KW-1185">Reference proteome</keyword>
<feature type="compositionally biased region" description="Basic and acidic residues" evidence="1">
    <location>
        <begin position="97"/>
        <end position="111"/>
    </location>
</feature>
<dbReference type="Proteomes" id="UP000023152">
    <property type="component" value="Unassembled WGS sequence"/>
</dbReference>
<feature type="region of interest" description="Disordered" evidence="1">
    <location>
        <begin position="42"/>
        <end position="118"/>
    </location>
</feature>
<dbReference type="AlphaFoldDB" id="X6NZ42"/>
<feature type="compositionally biased region" description="Basic and acidic residues" evidence="1">
    <location>
        <begin position="80"/>
        <end position="90"/>
    </location>
</feature>
<sequence>MTRPYQLKNMMALVQLLLFEIYLYPCTPKYEIFFLKTSEKKATRKKNTPKLVKKKEPSTTKKKSPTKKNDTGPSGNTNDKLIKNESFKLERGKKKEKSQTGKKEIRGEEIGKSFTLTH</sequence>
<protein>
    <submittedName>
        <fullName evidence="2">Uncharacterized protein</fullName>
    </submittedName>
</protein>
<reference evidence="2 3" key="1">
    <citation type="journal article" date="2013" name="Curr. Biol.">
        <title>The Genome of the Foraminiferan Reticulomyxa filosa.</title>
        <authorList>
            <person name="Glockner G."/>
            <person name="Hulsmann N."/>
            <person name="Schleicher M."/>
            <person name="Noegel A.A."/>
            <person name="Eichinger L."/>
            <person name="Gallinger C."/>
            <person name="Pawlowski J."/>
            <person name="Sierra R."/>
            <person name="Euteneuer U."/>
            <person name="Pillet L."/>
            <person name="Moustafa A."/>
            <person name="Platzer M."/>
            <person name="Groth M."/>
            <person name="Szafranski K."/>
            <person name="Schliwa M."/>
        </authorList>
    </citation>
    <scope>NUCLEOTIDE SEQUENCE [LARGE SCALE GENOMIC DNA]</scope>
</reference>
<accession>X6NZ42</accession>
<evidence type="ECO:0000313" key="2">
    <source>
        <dbReference type="EMBL" id="ETO30547.1"/>
    </source>
</evidence>
<proteinExistence type="predicted"/>
<dbReference type="EMBL" id="ASPP01005431">
    <property type="protein sequence ID" value="ETO30547.1"/>
    <property type="molecule type" value="Genomic_DNA"/>
</dbReference>
<comment type="caution">
    <text evidence="2">The sequence shown here is derived from an EMBL/GenBank/DDBJ whole genome shotgun (WGS) entry which is preliminary data.</text>
</comment>
<feature type="compositionally biased region" description="Basic residues" evidence="1">
    <location>
        <begin position="42"/>
        <end position="53"/>
    </location>
</feature>
<organism evidence="2 3">
    <name type="scientific">Reticulomyxa filosa</name>
    <dbReference type="NCBI Taxonomy" id="46433"/>
    <lineage>
        <taxon>Eukaryota</taxon>
        <taxon>Sar</taxon>
        <taxon>Rhizaria</taxon>
        <taxon>Retaria</taxon>
        <taxon>Foraminifera</taxon>
        <taxon>Monothalamids</taxon>
        <taxon>Reticulomyxidae</taxon>
        <taxon>Reticulomyxa</taxon>
    </lineage>
</organism>